<name>A0A2V5LBE4_9MICC</name>
<dbReference type="OrthoDB" id="4955430at2"/>
<accession>A0A2V5LBE4</accession>
<gene>
    <name evidence="2" type="ORF">CVV68_08165</name>
</gene>
<dbReference type="Proteomes" id="UP000247832">
    <property type="component" value="Unassembled WGS sequence"/>
</dbReference>
<keyword evidence="3" id="KW-1185">Reference proteome</keyword>
<feature type="region of interest" description="Disordered" evidence="1">
    <location>
        <begin position="29"/>
        <end position="50"/>
    </location>
</feature>
<evidence type="ECO:0000313" key="2">
    <source>
        <dbReference type="EMBL" id="PYI67834.1"/>
    </source>
</evidence>
<dbReference type="RefSeq" id="WP_146238856.1">
    <property type="nucleotide sequence ID" value="NZ_QJVD01000007.1"/>
</dbReference>
<reference evidence="2 3" key="1">
    <citation type="submission" date="2018-05" db="EMBL/GenBank/DDBJ databases">
        <title>Genetic diversity of glacier-inhabiting Cryobacterium bacteria in China and description of Cryobacterium mengkeensis sp. nov. and Arthrobacter glacialis sp. nov.</title>
        <authorList>
            <person name="Liu Q."/>
            <person name="Xin Y.-H."/>
        </authorList>
    </citation>
    <scope>NUCLEOTIDE SEQUENCE [LARGE SCALE GENOMIC DNA]</scope>
    <source>
        <strain evidence="2 3">LI2</strain>
    </source>
</reference>
<organism evidence="2 3">
    <name type="scientific">Arthrobacter livingstonensis</name>
    <dbReference type="NCBI Taxonomy" id="670078"/>
    <lineage>
        <taxon>Bacteria</taxon>
        <taxon>Bacillati</taxon>
        <taxon>Actinomycetota</taxon>
        <taxon>Actinomycetes</taxon>
        <taxon>Micrococcales</taxon>
        <taxon>Micrococcaceae</taxon>
        <taxon>Arthrobacter</taxon>
    </lineage>
</organism>
<dbReference type="AlphaFoldDB" id="A0A2V5LBE4"/>
<sequence>MEYLVPLVVVLVIIIAVVVASRFMGRKGRALQDAAGPQPRTAKPPRGQPQATREVAAEASAKLTPEAHRAVYSFIARHQVLNAVKAYRKATNASLGQSAAAVAALAQFPQASPEPAATEVPLHVEDILKAAPAPAPGAYRYRAIVSRGDEVREVASTRLNEELFGQIRSLALSGDYDGAAGLLRDHADISPDDAREFVSMIAPEE</sequence>
<proteinExistence type="predicted"/>
<evidence type="ECO:0000256" key="1">
    <source>
        <dbReference type="SAM" id="MobiDB-lite"/>
    </source>
</evidence>
<protein>
    <submittedName>
        <fullName evidence="2">Uncharacterized protein</fullName>
    </submittedName>
</protein>
<evidence type="ECO:0000313" key="3">
    <source>
        <dbReference type="Proteomes" id="UP000247832"/>
    </source>
</evidence>
<comment type="caution">
    <text evidence="2">The sequence shown here is derived from an EMBL/GenBank/DDBJ whole genome shotgun (WGS) entry which is preliminary data.</text>
</comment>
<dbReference type="EMBL" id="QJVD01000007">
    <property type="protein sequence ID" value="PYI67834.1"/>
    <property type="molecule type" value="Genomic_DNA"/>
</dbReference>